<name>G1DTX4_9CAUD</name>
<proteinExistence type="predicted"/>
<keyword evidence="2" id="KW-1185">Reference proteome</keyword>
<evidence type="ECO:0000313" key="2">
    <source>
        <dbReference type="Proteomes" id="UP000008400"/>
    </source>
</evidence>
<accession>G1DTX4</accession>
<sequence>MTRHRTCPERCPGMGHPGVTYNPLYDRTWCLCGARTYDGQPATVSEHLACCGGPLTEEIP</sequence>
<dbReference type="Proteomes" id="UP000008400">
    <property type="component" value="Segment"/>
</dbReference>
<organism evidence="1 2">
    <name type="scientific">Mycobacterium phage MrGordo</name>
    <dbReference type="NCBI Taxonomy" id="2847995"/>
    <lineage>
        <taxon>Viruses</taxon>
        <taxon>Duplodnaviria</taxon>
        <taxon>Heunggongvirae</taxon>
        <taxon>Uroviricota</taxon>
        <taxon>Caudoviricetes</taxon>
        <taxon>Fromanvirus</taxon>
        <taxon>Fromanvirus mrgordo</taxon>
    </lineage>
</organism>
<dbReference type="GeneID" id="40234516"/>
<protein>
    <submittedName>
        <fullName evidence="1">Uncharacterized protein</fullName>
    </submittedName>
</protein>
<evidence type="ECO:0000313" key="1">
    <source>
        <dbReference type="EMBL" id="AEJ92980.1"/>
    </source>
</evidence>
<reference evidence="1 2" key="1">
    <citation type="journal article" date="2012" name="J. Virol.">
        <title>Complete Genome Sequences of 138 Mycobacteriophages.</title>
        <authorList>
            <consortium name="the Science Education Alliance Phage Hunters Advancing Genomics and Evolutionary Science Program"/>
            <consortium name="the KwaZulu-Natal Research Institute for Tuberculosis and HIV Mycobacterial Genetics Course Students"/>
            <consortium name="the Phage Hunters Integrating Research and Education Program"/>
            <person name="Hatfull G.F."/>
        </authorList>
    </citation>
    <scope>NUCLEOTIDE SEQUENCE [LARGE SCALE GENOMIC DNA]</scope>
</reference>
<dbReference type="EMBL" id="JN020140">
    <property type="protein sequence ID" value="AEJ92980.1"/>
    <property type="molecule type" value="Genomic_DNA"/>
</dbReference>
<dbReference type="OrthoDB" id="19139at10239"/>
<dbReference type="RefSeq" id="YP_009637800.1">
    <property type="nucleotide sequence ID" value="NC_042329.1"/>
</dbReference>
<gene>
    <name evidence="1" type="primary">85</name>
    <name evidence="1" type="ORF">MRGORDO_85</name>
</gene>